<dbReference type="EMBL" id="CAKMRJ010005412">
    <property type="protein sequence ID" value="CAH1440703.1"/>
    <property type="molecule type" value="Genomic_DNA"/>
</dbReference>
<evidence type="ECO:0000313" key="1">
    <source>
        <dbReference type="EMBL" id="CAH1440703.1"/>
    </source>
</evidence>
<sequence>MLCYYCWYDYFAHVNYNYENNDIDFGADVHWKASVVDAVGEPIPTSAVLMSTLKHIAGRCRGETLAFLKCKKYDPNPEKCLDKGSQVTRYVMSLCYKCITTNYLAMNF</sequence>
<accession>A0AAU9NSH0</accession>
<evidence type="ECO:0000313" key="2">
    <source>
        <dbReference type="Proteomes" id="UP001157418"/>
    </source>
</evidence>
<name>A0AAU9NSH0_9ASTR</name>
<dbReference type="GO" id="GO:0006120">
    <property type="term" value="P:mitochondrial electron transport, NADH to ubiquinone"/>
    <property type="evidence" value="ECO:0007669"/>
    <property type="project" value="InterPro"/>
</dbReference>
<protein>
    <submittedName>
        <fullName evidence="1">Uncharacterized protein</fullName>
    </submittedName>
</protein>
<proteinExistence type="predicted"/>
<dbReference type="PANTHER" id="PTHR13344:SF2">
    <property type="entry name" value="GTP-BINDING PROTEIN OBG"/>
    <property type="match status" value="1"/>
</dbReference>
<organism evidence="1 2">
    <name type="scientific">Lactuca virosa</name>
    <dbReference type="NCBI Taxonomy" id="75947"/>
    <lineage>
        <taxon>Eukaryota</taxon>
        <taxon>Viridiplantae</taxon>
        <taxon>Streptophyta</taxon>
        <taxon>Embryophyta</taxon>
        <taxon>Tracheophyta</taxon>
        <taxon>Spermatophyta</taxon>
        <taxon>Magnoliopsida</taxon>
        <taxon>eudicotyledons</taxon>
        <taxon>Gunneridae</taxon>
        <taxon>Pentapetalae</taxon>
        <taxon>asterids</taxon>
        <taxon>campanulids</taxon>
        <taxon>Asterales</taxon>
        <taxon>Asteraceae</taxon>
        <taxon>Cichorioideae</taxon>
        <taxon>Cichorieae</taxon>
        <taxon>Lactucinae</taxon>
        <taxon>Lactuca</taxon>
    </lineage>
</organism>
<keyword evidence="2" id="KW-1185">Reference proteome</keyword>
<gene>
    <name evidence="1" type="ORF">LVIROSA_LOCUS26822</name>
</gene>
<reference evidence="1 2" key="1">
    <citation type="submission" date="2022-01" db="EMBL/GenBank/DDBJ databases">
        <authorList>
            <person name="Xiong W."/>
            <person name="Schranz E."/>
        </authorList>
    </citation>
    <scope>NUCLEOTIDE SEQUENCE [LARGE SCALE GENOMIC DNA]</scope>
</reference>
<dbReference type="Proteomes" id="UP001157418">
    <property type="component" value="Unassembled WGS sequence"/>
</dbReference>
<dbReference type="AlphaFoldDB" id="A0AAU9NSH0"/>
<comment type="caution">
    <text evidence="1">The sequence shown here is derived from an EMBL/GenBank/DDBJ whole genome shotgun (WGS) entry which is preliminary data.</text>
</comment>
<dbReference type="GO" id="GO:0005739">
    <property type="term" value="C:mitochondrion"/>
    <property type="evidence" value="ECO:0007669"/>
    <property type="project" value="GOC"/>
</dbReference>
<dbReference type="PANTHER" id="PTHR13344">
    <property type="entry name" value="NADH-UBIQUINONE OXIDOREDUCTASE"/>
    <property type="match status" value="1"/>
</dbReference>
<dbReference type="InterPro" id="IPR016680">
    <property type="entry name" value="NDUFA8"/>
</dbReference>